<organism evidence="1 2">
    <name type="scientific">Brachionus plicatilis</name>
    <name type="common">Marine rotifer</name>
    <name type="synonym">Brachionus muelleri</name>
    <dbReference type="NCBI Taxonomy" id="10195"/>
    <lineage>
        <taxon>Eukaryota</taxon>
        <taxon>Metazoa</taxon>
        <taxon>Spiralia</taxon>
        <taxon>Gnathifera</taxon>
        <taxon>Rotifera</taxon>
        <taxon>Eurotatoria</taxon>
        <taxon>Monogononta</taxon>
        <taxon>Pseudotrocha</taxon>
        <taxon>Ploima</taxon>
        <taxon>Brachionidae</taxon>
        <taxon>Brachionus</taxon>
    </lineage>
</organism>
<protein>
    <submittedName>
        <fullName evidence="1">Uncharacterized protein</fullName>
    </submittedName>
</protein>
<sequence length="99" mass="11858">MENEYFLSSIERISMQRKPHTTRNFESYINCNLYWQYKLKLTCTHFVLRPILNSSSTLAQIFLNFSSIFPFPTFVLGRVEEKKESRKGRGRVEERKCKI</sequence>
<reference evidence="1 2" key="1">
    <citation type="journal article" date="2018" name="Sci. Rep.">
        <title>Genomic signatures of local adaptation to the degree of environmental predictability in rotifers.</title>
        <authorList>
            <person name="Franch-Gras L."/>
            <person name="Hahn C."/>
            <person name="Garcia-Roger E.M."/>
            <person name="Carmona M.J."/>
            <person name="Serra M."/>
            <person name="Gomez A."/>
        </authorList>
    </citation>
    <scope>NUCLEOTIDE SEQUENCE [LARGE SCALE GENOMIC DNA]</scope>
    <source>
        <strain evidence="1">HYR1</strain>
    </source>
</reference>
<dbReference type="EMBL" id="REGN01003670">
    <property type="protein sequence ID" value="RNA21388.1"/>
    <property type="molecule type" value="Genomic_DNA"/>
</dbReference>
<evidence type="ECO:0000313" key="1">
    <source>
        <dbReference type="EMBL" id="RNA21388.1"/>
    </source>
</evidence>
<comment type="caution">
    <text evidence="1">The sequence shown here is derived from an EMBL/GenBank/DDBJ whole genome shotgun (WGS) entry which is preliminary data.</text>
</comment>
<gene>
    <name evidence="1" type="ORF">BpHYR1_040076</name>
</gene>
<keyword evidence="2" id="KW-1185">Reference proteome</keyword>
<name>A0A3M7RDR1_BRAPC</name>
<accession>A0A3M7RDR1</accession>
<evidence type="ECO:0000313" key="2">
    <source>
        <dbReference type="Proteomes" id="UP000276133"/>
    </source>
</evidence>
<dbReference type="Proteomes" id="UP000276133">
    <property type="component" value="Unassembled WGS sequence"/>
</dbReference>
<proteinExistence type="predicted"/>
<dbReference type="AlphaFoldDB" id="A0A3M7RDR1"/>